<sequence>MGLNGGPAMNIEVGSWQMVVIFEGSDIRLLKRLNLEMEIEMELNIATLGRCIMNGQKLLLSMRVKDTTHKIHDQSMIIAGLAESKKDRAIELLARLQVGMDELKNITDDRKREVVAPKQKELFRCLGRIIRNLIFIIRNLIFLCALESNEIDATMPYNDSLNCSAHGTHGVVGHSQPPEPWKVSQIEVYASIVLVVY</sequence>
<dbReference type="AlphaFoldDB" id="A0A2U1MQ26"/>
<dbReference type="Proteomes" id="UP000245207">
    <property type="component" value="Unassembled WGS sequence"/>
</dbReference>
<dbReference type="InterPro" id="IPR048563">
    <property type="entry name" value="CYP38_PsbQ-like"/>
</dbReference>
<keyword evidence="1" id="KW-0793">Thylakoid</keyword>
<proteinExistence type="predicted"/>
<evidence type="ECO:0000313" key="4">
    <source>
        <dbReference type="Proteomes" id="UP000245207"/>
    </source>
</evidence>
<organism evidence="3 4">
    <name type="scientific">Artemisia annua</name>
    <name type="common">Sweet wormwood</name>
    <dbReference type="NCBI Taxonomy" id="35608"/>
    <lineage>
        <taxon>Eukaryota</taxon>
        <taxon>Viridiplantae</taxon>
        <taxon>Streptophyta</taxon>
        <taxon>Embryophyta</taxon>
        <taxon>Tracheophyta</taxon>
        <taxon>Spermatophyta</taxon>
        <taxon>Magnoliopsida</taxon>
        <taxon>eudicotyledons</taxon>
        <taxon>Gunneridae</taxon>
        <taxon>Pentapetalae</taxon>
        <taxon>asterids</taxon>
        <taxon>campanulids</taxon>
        <taxon>Asterales</taxon>
        <taxon>Asteraceae</taxon>
        <taxon>Asteroideae</taxon>
        <taxon>Anthemideae</taxon>
        <taxon>Artemisiinae</taxon>
        <taxon>Artemisia</taxon>
    </lineage>
</organism>
<evidence type="ECO:0000313" key="3">
    <source>
        <dbReference type="EMBL" id="PWA63363.1"/>
    </source>
</evidence>
<evidence type="ECO:0000256" key="1">
    <source>
        <dbReference type="ARBA" id="ARBA00023078"/>
    </source>
</evidence>
<dbReference type="EMBL" id="PKPP01004653">
    <property type="protein sequence ID" value="PWA63363.1"/>
    <property type="molecule type" value="Genomic_DNA"/>
</dbReference>
<reference evidence="3 4" key="1">
    <citation type="journal article" date="2018" name="Mol. Plant">
        <title>The genome of Artemisia annua provides insight into the evolution of Asteraceae family and artemisinin biosynthesis.</title>
        <authorList>
            <person name="Shen Q."/>
            <person name="Zhang L."/>
            <person name="Liao Z."/>
            <person name="Wang S."/>
            <person name="Yan T."/>
            <person name="Shi P."/>
            <person name="Liu M."/>
            <person name="Fu X."/>
            <person name="Pan Q."/>
            <person name="Wang Y."/>
            <person name="Lv Z."/>
            <person name="Lu X."/>
            <person name="Zhang F."/>
            <person name="Jiang W."/>
            <person name="Ma Y."/>
            <person name="Chen M."/>
            <person name="Hao X."/>
            <person name="Li L."/>
            <person name="Tang Y."/>
            <person name="Lv G."/>
            <person name="Zhou Y."/>
            <person name="Sun X."/>
            <person name="Brodelius P.E."/>
            <person name="Rose J.K.C."/>
            <person name="Tang K."/>
        </authorList>
    </citation>
    <scope>NUCLEOTIDE SEQUENCE [LARGE SCALE GENOMIC DNA]</scope>
    <source>
        <strain evidence="4">cv. Huhao1</strain>
        <tissue evidence="3">Leaf</tissue>
    </source>
</reference>
<evidence type="ECO:0000259" key="2">
    <source>
        <dbReference type="Pfam" id="PF21329"/>
    </source>
</evidence>
<dbReference type="Pfam" id="PF21329">
    <property type="entry name" value="CYP38_PsbQ-like"/>
    <property type="match status" value="1"/>
</dbReference>
<comment type="caution">
    <text evidence="3">The sequence shown here is derived from an EMBL/GenBank/DDBJ whole genome shotgun (WGS) entry which is preliminary data.</text>
</comment>
<accession>A0A2U1MQ26</accession>
<dbReference type="InterPro" id="IPR023222">
    <property type="entry name" value="PsbQ-like_dom_sf"/>
</dbReference>
<protein>
    <submittedName>
        <fullName evidence="3">Cyclophilin-like peptidyl-prolyl cis-trans isomerase domain-containing protein</fullName>
    </submittedName>
</protein>
<dbReference type="STRING" id="35608.A0A2U1MQ26"/>
<keyword evidence="4" id="KW-1185">Reference proteome</keyword>
<name>A0A2U1MQ26_ARTAN</name>
<feature type="domain" description="Peptidyl-prolyl cis-trans isomerase CYP38-like PsbQ-like" evidence="2">
    <location>
        <begin position="63"/>
        <end position="130"/>
    </location>
</feature>
<dbReference type="GO" id="GO:0016853">
    <property type="term" value="F:isomerase activity"/>
    <property type="evidence" value="ECO:0007669"/>
    <property type="project" value="UniProtKB-KW"/>
</dbReference>
<gene>
    <name evidence="3" type="ORF">CTI12_AA355310</name>
</gene>
<keyword evidence="3" id="KW-0413">Isomerase</keyword>
<dbReference type="Gene3D" id="1.20.120.290">
    <property type="entry name" value="Oxygen-evolving enhancer protein 3 (PsbQ), four-helix up-down bundle"/>
    <property type="match status" value="1"/>
</dbReference>